<feature type="region of interest" description="Disordered" evidence="1">
    <location>
        <begin position="1"/>
        <end position="69"/>
    </location>
</feature>
<gene>
    <name evidence="2" type="ORF">BLNAU_15541</name>
</gene>
<dbReference type="Proteomes" id="UP001281761">
    <property type="component" value="Unassembled WGS sequence"/>
</dbReference>
<evidence type="ECO:0000313" key="3">
    <source>
        <dbReference type="Proteomes" id="UP001281761"/>
    </source>
</evidence>
<feature type="compositionally biased region" description="Gly residues" evidence="1">
    <location>
        <begin position="24"/>
        <end position="33"/>
    </location>
</feature>
<dbReference type="EMBL" id="JARBJD010000154">
    <property type="protein sequence ID" value="KAK2949559.1"/>
    <property type="molecule type" value="Genomic_DNA"/>
</dbReference>
<proteinExistence type="predicted"/>
<protein>
    <recommendedName>
        <fullName evidence="4">Hyaluronan/mRNA-binding protein domain-containing protein</fullName>
    </recommendedName>
</protein>
<sequence>MDSKSRNKEPELKNKRYGYSSTGAKGGAGGSGSWGDPRDPNVDFDDYDPNDPNYADQSPTPEQEQKKKE</sequence>
<name>A0ABQ9XDT2_9EUKA</name>
<evidence type="ECO:0008006" key="4">
    <source>
        <dbReference type="Google" id="ProtNLM"/>
    </source>
</evidence>
<evidence type="ECO:0000256" key="1">
    <source>
        <dbReference type="SAM" id="MobiDB-lite"/>
    </source>
</evidence>
<comment type="caution">
    <text evidence="2">The sequence shown here is derived from an EMBL/GenBank/DDBJ whole genome shotgun (WGS) entry which is preliminary data.</text>
</comment>
<reference evidence="2 3" key="1">
    <citation type="journal article" date="2022" name="bioRxiv">
        <title>Genomics of Preaxostyla Flagellates Illuminates Evolutionary Transitions and the Path Towards Mitochondrial Loss.</title>
        <authorList>
            <person name="Novak L.V.F."/>
            <person name="Treitli S.C."/>
            <person name="Pyrih J."/>
            <person name="Halakuc P."/>
            <person name="Pipaliya S.V."/>
            <person name="Vacek V."/>
            <person name="Brzon O."/>
            <person name="Soukal P."/>
            <person name="Eme L."/>
            <person name="Dacks J.B."/>
            <person name="Karnkowska A."/>
            <person name="Elias M."/>
            <person name="Hampl V."/>
        </authorList>
    </citation>
    <scope>NUCLEOTIDE SEQUENCE [LARGE SCALE GENOMIC DNA]</scope>
    <source>
        <strain evidence="2">NAU3</strain>
        <tissue evidence="2">Gut</tissue>
    </source>
</reference>
<accession>A0ABQ9XDT2</accession>
<keyword evidence="3" id="KW-1185">Reference proteome</keyword>
<feature type="compositionally biased region" description="Basic and acidic residues" evidence="1">
    <location>
        <begin position="1"/>
        <end position="14"/>
    </location>
</feature>
<evidence type="ECO:0000313" key="2">
    <source>
        <dbReference type="EMBL" id="KAK2949559.1"/>
    </source>
</evidence>
<organism evidence="2 3">
    <name type="scientific">Blattamonas nauphoetae</name>
    <dbReference type="NCBI Taxonomy" id="2049346"/>
    <lineage>
        <taxon>Eukaryota</taxon>
        <taxon>Metamonada</taxon>
        <taxon>Preaxostyla</taxon>
        <taxon>Oxymonadida</taxon>
        <taxon>Blattamonas</taxon>
    </lineage>
</organism>